<dbReference type="Proteomes" id="UP000027439">
    <property type="component" value="Unassembled WGS sequence"/>
</dbReference>
<dbReference type="CDD" id="cd07572">
    <property type="entry name" value="nit"/>
    <property type="match status" value="1"/>
</dbReference>
<dbReference type="Pfam" id="PF00795">
    <property type="entry name" value="CN_hydrolase"/>
    <property type="match status" value="1"/>
</dbReference>
<dbReference type="Proteomes" id="UP000597138">
    <property type="component" value="Unassembled WGS sequence"/>
</dbReference>
<sequence length="277" mass="30336">MNEPSSESAAQPFHVAALQMVSTPDRDRNLAEAGRLIAEAAQGGAQLVLLPEYFCFMGFKDTDKLAIRETPGDGPIQQFLSDAAREHRVWVIGGTLPLKSPEASRVLNTTLVFDANGKQAARYDKIHLFNFEKGEESFDEARTICPGGEVRTFDAPFGRVGLSICYDLRFPELYRKMGDCALIVVPSAFTYTTGKAHWETLLKARAIENQCYVLAAAQGGKHENGRRTWGHSMLIDPWGEVVAMREEGAGVVAGAVDPAGIAEVRQSLPAYRHRVIG</sequence>
<organism evidence="4 5">
    <name type="scientific">Caballeronia grimmiae</name>
    <dbReference type="NCBI Taxonomy" id="1071679"/>
    <lineage>
        <taxon>Bacteria</taxon>
        <taxon>Pseudomonadati</taxon>
        <taxon>Pseudomonadota</taxon>
        <taxon>Betaproteobacteria</taxon>
        <taxon>Burkholderiales</taxon>
        <taxon>Burkholderiaceae</taxon>
        <taxon>Caballeronia</taxon>
    </lineage>
</organism>
<keyword evidence="1 3" id="KW-0378">Hydrolase</keyword>
<dbReference type="PANTHER" id="PTHR23088">
    <property type="entry name" value="NITRILASE-RELATED"/>
    <property type="match status" value="1"/>
</dbReference>
<dbReference type="GO" id="GO:0016746">
    <property type="term" value="F:acyltransferase activity"/>
    <property type="evidence" value="ECO:0007669"/>
    <property type="project" value="UniProtKB-KW"/>
</dbReference>
<dbReference type="RefSeq" id="WP_035961551.1">
    <property type="nucleotide sequence ID" value="NZ_BMEG01000001.1"/>
</dbReference>
<accession>A0A069P620</accession>
<evidence type="ECO:0000256" key="1">
    <source>
        <dbReference type="ARBA" id="ARBA00022801"/>
    </source>
</evidence>
<evidence type="ECO:0000313" key="5">
    <source>
        <dbReference type="Proteomes" id="UP000027439"/>
    </source>
</evidence>
<dbReference type="GO" id="GO:0016811">
    <property type="term" value="F:hydrolase activity, acting on carbon-nitrogen (but not peptide) bonds, in linear amides"/>
    <property type="evidence" value="ECO:0007669"/>
    <property type="project" value="InterPro"/>
</dbReference>
<evidence type="ECO:0000313" key="4">
    <source>
        <dbReference type="EMBL" id="KDR36105.1"/>
    </source>
</evidence>
<keyword evidence="4" id="KW-0012">Acyltransferase</keyword>
<keyword evidence="6" id="KW-1185">Reference proteome</keyword>
<dbReference type="EMBL" id="JFHE01000004">
    <property type="protein sequence ID" value="KDR36105.1"/>
    <property type="molecule type" value="Genomic_DNA"/>
</dbReference>
<dbReference type="OrthoDB" id="9811121at2"/>
<gene>
    <name evidence="4" type="ORF">BG57_21125</name>
    <name evidence="3" type="ORF">GCM10010985_10020</name>
</gene>
<keyword evidence="4" id="KW-0808">Transferase</keyword>
<dbReference type="PANTHER" id="PTHR23088:SF27">
    <property type="entry name" value="DEAMINATED GLUTATHIONE AMIDASE"/>
    <property type="match status" value="1"/>
</dbReference>
<reference evidence="6" key="3">
    <citation type="journal article" date="2019" name="Int. J. Syst. Evol. Microbiol.">
        <title>The Global Catalogue of Microorganisms (GCM) 10K type strain sequencing project: providing services to taxonomists for standard genome sequencing and annotation.</title>
        <authorList>
            <consortium name="The Broad Institute Genomics Platform"/>
            <consortium name="The Broad Institute Genome Sequencing Center for Infectious Disease"/>
            <person name="Wu L."/>
            <person name="Ma J."/>
        </authorList>
    </citation>
    <scope>NUCLEOTIDE SEQUENCE [LARGE SCALE GENOMIC DNA]</scope>
    <source>
        <strain evidence="6">CGMCC 1.11013</strain>
    </source>
</reference>
<reference evidence="3" key="1">
    <citation type="journal article" date="2014" name="Int. J. Syst. Evol. Microbiol.">
        <title>Complete genome of a new Firmicutes species belonging to the dominant human colonic microbiota ('Ruminococcus bicirculans') reveals two chromosomes and a selective capacity to utilize plant glucans.</title>
        <authorList>
            <consortium name="NISC Comparative Sequencing Program"/>
            <person name="Wegmann U."/>
            <person name="Louis P."/>
            <person name="Goesmann A."/>
            <person name="Henrissat B."/>
            <person name="Duncan S.H."/>
            <person name="Flint H.J."/>
        </authorList>
    </citation>
    <scope>NUCLEOTIDE SEQUENCE</scope>
    <source>
        <strain evidence="3">CGMCC 1.11013</strain>
    </source>
</reference>
<evidence type="ECO:0000259" key="2">
    <source>
        <dbReference type="PROSITE" id="PS50263"/>
    </source>
</evidence>
<reference evidence="3" key="4">
    <citation type="submission" date="2024-05" db="EMBL/GenBank/DDBJ databases">
        <authorList>
            <person name="Sun Q."/>
            <person name="Zhou Y."/>
        </authorList>
    </citation>
    <scope>NUCLEOTIDE SEQUENCE</scope>
    <source>
        <strain evidence="3">CGMCC 1.11013</strain>
    </source>
</reference>
<dbReference type="InterPro" id="IPR045254">
    <property type="entry name" value="Nit1/2_C-N_Hydrolase"/>
</dbReference>
<feature type="domain" description="CN hydrolase" evidence="2">
    <location>
        <begin position="13"/>
        <end position="258"/>
    </location>
</feature>
<dbReference type="SUPFAM" id="SSF56317">
    <property type="entry name" value="Carbon-nitrogen hydrolase"/>
    <property type="match status" value="1"/>
</dbReference>
<reference evidence="4 5" key="2">
    <citation type="submission" date="2014-03" db="EMBL/GenBank/DDBJ databases">
        <title>Draft Genome Sequences of Four Burkholderia Strains.</title>
        <authorList>
            <person name="Liu X.Y."/>
            <person name="Li C.X."/>
            <person name="Xu J.H."/>
        </authorList>
    </citation>
    <scope>NUCLEOTIDE SEQUENCE [LARGE SCALE GENOMIC DNA]</scope>
    <source>
        <strain evidence="4 5">R27</strain>
    </source>
</reference>
<comment type="caution">
    <text evidence="4">The sequence shown here is derived from an EMBL/GenBank/DDBJ whole genome shotgun (WGS) entry which is preliminary data.</text>
</comment>
<dbReference type="EMBL" id="BMEG01000001">
    <property type="protein sequence ID" value="GGD58060.1"/>
    <property type="molecule type" value="Genomic_DNA"/>
</dbReference>
<evidence type="ECO:0000313" key="6">
    <source>
        <dbReference type="Proteomes" id="UP000597138"/>
    </source>
</evidence>
<name>A0A069P620_9BURK</name>
<dbReference type="InterPro" id="IPR036526">
    <property type="entry name" value="C-N_Hydrolase_sf"/>
</dbReference>
<dbReference type="InterPro" id="IPR003010">
    <property type="entry name" value="C-N_Hydrolase"/>
</dbReference>
<dbReference type="Gene3D" id="3.60.110.10">
    <property type="entry name" value="Carbon-nitrogen hydrolase"/>
    <property type="match status" value="1"/>
</dbReference>
<proteinExistence type="predicted"/>
<protein>
    <submittedName>
        <fullName evidence="4">Acyltransferase</fullName>
    </submittedName>
    <submittedName>
        <fullName evidence="3">Carbon-nitrogen hydrolase</fullName>
    </submittedName>
</protein>
<evidence type="ECO:0000313" key="3">
    <source>
        <dbReference type="EMBL" id="GGD58060.1"/>
    </source>
</evidence>
<dbReference type="PROSITE" id="PS50263">
    <property type="entry name" value="CN_HYDROLASE"/>
    <property type="match status" value="1"/>
</dbReference>
<dbReference type="eggNOG" id="COG0388">
    <property type="taxonomic scope" value="Bacteria"/>
</dbReference>
<dbReference type="STRING" id="1071679.BG57_21125"/>
<dbReference type="AlphaFoldDB" id="A0A069P620"/>